<dbReference type="Proteomes" id="UP000479241">
    <property type="component" value="Unassembled WGS sequence"/>
</dbReference>
<name>A0A6L9W2G4_9ACTN</name>
<reference evidence="2 3" key="1">
    <citation type="submission" date="2019-12" db="EMBL/GenBank/DDBJ databases">
        <title>the WGS of Blastococcus saxobsidens 67B17.</title>
        <authorList>
            <person name="Jiang Z."/>
        </authorList>
    </citation>
    <scope>NUCLEOTIDE SEQUENCE [LARGE SCALE GENOMIC DNA]</scope>
    <source>
        <strain evidence="2 3">67B17</strain>
    </source>
</reference>
<dbReference type="SUPFAM" id="SSF159894">
    <property type="entry name" value="YgaC/TfoX-N like"/>
    <property type="match status" value="1"/>
</dbReference>
<feature type="domain" description="TfoX N-terminal" evidence="1">
    <location>
        <begin position="16"/>
        <end position="79"/>
    </location>
</feature>
<evidence type="ECO:0000259" key="1">
    <source>
        <dbReference type="Pfam" id="PF04993"/>
    </source>
</evidence>
<sequence length="101" mass="11037">MTEEGWEDLVDRFADGDVSRGHMFGCQGLRTGRRFFAIRWDGHLVLKLPPARLTALVEAGDGTPFEPMEGRPMNGWVVLGGSADPAPLVEQAREFVAAQPA</sequence>
<dbReference type="AlphaFoldDB" id="A0A6L9W2G4"/>
<gene>
    <name evidence="2" type="ORF">GCU60_10460</name>
</gene>
<evidence type="ECO:0000313" key="2">
    <source>
        <dbReference type="EMBL" id="NEK86178.1"/>
    </source>
</evidence>
<evidence type="ECO:0000313" key="3">
    <source>
        <dbReference type="Proteomes" id="UP000479241"/>
    </source>
</evidence>
<dbReference type="InterPro" id="IPR007076">
    <property type="entry name" value="TfoX_N"/>
</dbReference>
<comment type="caution">
    <text evidence="2">The sequence shown here is derived from an EMBL/GenBank/DDBJ whole genome shotgun (WGS) entry which is preliminary data.</text>
</comment>
<organism evidence="2 3">
    <name type="scientific">Blastococcus saxobsidens</name>
    <dbReference type="NCBI Taxonomy" id="138336"/>
    <lineage>
        <taxon>Bacteria</taxon>
        <taxon>Bacillati</taxon>
        <taxon>Actinomycetota</taxon>
        <taxon>Actinomycetes</taxon>
        <taxon>Geodermatophilales</taxon>
        <taxon>Geodermatophilaceae</taxon>
        <taxon>Blastococcus</taxon>
    </lineage>
</organism>
<protein>
    <submittedName>
        <fullName evidence="2">TfoX/Sxy family protein</fullName>
    </submittedName>
</protein>
<proteinExistence type="predicted"/>
<dbReference type="EMBL" id="JAAGWG010000013">
    <property type="protein sequence ID" value="NEK86178.1"/>
    <property type="molecule type" value="Genomic_DNA"/>
</dbReference>
<dbReference type="Pfam" id="PF04993">
    <property type="entry name" value="TfoX_N"/>
    <property type="match status" value="1"/>
</dbReference>
<dbReference type="Gene3D" id="3.30.1460.30">
    <property type="entry name" value="YgaC/TfoX-N like chaperone"/>
    <property type="match status" value="1"/>
</dbReference>
<accession>A0A6L9W2G4</accession>
<dbReference type="RefSeq" id="WP_163204916.1">
    <property type="nucleotide sequence ID" value="NZ_JAAGWG010000013.1"/>
</dbReference>